<organism evidence="2 3">
    <name type="scientific">Elysia crispata</name>
    <name type="common">lettuce slug</name>
    <dbReference type="NCBI Taxonomy" id="231223"/>
    <lineage>
        <taxon>Eukaryota</taxon>
        <taxon>Metazoa</taxon>
        <taxon>Spiralia</taxon>
        <taxon>Lophotrochozoa</taxon>
        <taxon>Mollusca</taxon>
        <taxon>Gastropoda</taxon>
        <taxon>Heterobranchia</taxon>
        <taxon>Euthyneura</taxon>
        <taxon>Panpulmonata</taxon>
        <taxon>Sacoglossa</taxon>
        <taxon>Placobranchoidea</taxon>
        <taxon>Plakobranchidae</taxon>
        <taxon>Elysia</taxon>
    </lineage>
</organism>
<accession>A0AAE1DPZ9</accession>
<keyword evidence="1" id="KW-1133">Transmembrane helix</keyword>
<dbReference type="Proteomes" id="UP001283361">
    <property type="component" value="Unassembled WGS sequence"/>
</dbReference>
<keyword evidence="3" id="KW-1185">Reference proteome</keyword>
<dbReference type="EMBL" id="JAWDGP010003068">
    <property type="protein sequence ID" value="KAK3777523.1"/>
    <property type="molecule type" value="Genomic_DNA"/>
</dbReference>
<dbReference type="AlphaFoldDB" id="A0AAE1DPZ9"/>
<name>A0AAE1DPZ9_9GAST</name>
<proteinExistence type="predicted"/>
<evidence type="ECO:0000313" key="3">
    <source>
        <dbReference type="Proteomes" id="UP001283361"/>
    </source>
</evidence>
<comment type="caution">
    <text evidence="2">The sequence shown here is derived from an EMBL/GenBank/DDBJ whole genome shotgun (WGS) entry which is preliminary data.</text>
</comment>
<reference evidence="2" key="1">
    <citation type="journal article" date="2023" name="G3 (Bethesda)">
        <title>A reference genome for the long-term kleptoplast-retaining sea slug Elysia crispata morphotype clarki.</title>
        <authorList>
            <person name="Eastman K.E."/>
            <person name="Pendleton A.L."/>
            <person name="Shaikh M.A."/>
            <person name="Suttiyut T."/>
            <person name="Ogas R."/>
            <person name="Tomko P."/>
            <person name="Gavelis G."/>
            <person name="Widhalm J.R."/>
            <person name="Wisecaver J.H."/>
        </authorList>
    </citation>
    <scope>NUCLEOTIDE SEQUENCE</scope>
    <source>
        <strain evidence="2">ECLA1</strain>
    </source>
</reference>
<gene>
    <name evidence="2" type="ORF">RRG08_044813</name>
</gene>
<protein>
    <submittedName>
        <fullName evidence="2">Uncharacterized protein</fullName>
    </submittedName>
</protein>
<evidence type="ECO:0000256" key="1">
    <source>
        <dbReference type="SAM" id="Phobius"/>
    </source>
</evidence>
<sequence>MYQSLAKVSNHSNCSDTDTAMLSSDSLSNEIQSNGQRFVAAESSGILTSRHAGRVAATDFNRQCEHIRLRPAESRVLLGIPVTVTVALAVITVPASAAAHLQLRLESRVGVGKLC</sequence>
<feature type="transmembrane region" description="Helical" evidence="1">
    <location>
        <begin position="76"/>
        <end position="99"/>
    </location>
</feature>
<evidence type="ECO:0000313" key="2">
    <source>
        <dbReference type="EMBL" id="KAK3777523.1"/>
    </source>
</evidence>
<keyword evidence="1" id="KW-0472">Membrane</keyword>
<keyword evidence="1" id="KW-0812">Transmembrane</keyword>